<proteinExistence type="predicted"/>
<name>A0A382LJ73_9ZZZZ</name>
<dbReference type="SUPFAM" id="SSF49742">
    <property type="entry name" value="PHM/PNGase F"/>
    <property type="match status" value="1"/>
</dbReference>
<accession>A0A382LJ73</accession>
<gene>
    <name evidence="2" type="ORF">METZ01_LOCUS287775</name>
</gene>
<dbReference type="EMBL" id="UINC01086452">
    <property type="protein sequence ID" value="SVC34921.1"/>
    <property type="molecule type" value="Genomic_DNA"/>
</dbReference>
<evidence type="ECO:0000256" key="1">
    <source>
        <dbReference type="ARBA" id="ARBA00023157"/>
    </source>
</evidence>
<dbReference type="InterPro" id="IPR014784">
    <property type="entry name" value="Cu2_ascorb_mOase-like_C"/>
</dbReference>
<feature type="non-terminal residue" evidence="2">
    <location>
        <position position="1"/>
    </location>
</feature>
<dbReference type="Gene3D" id="2.60.120.230">
    <property type="match status" value="1"/>
</dbReference>
<protein>
    <submittedName>
        <fullName evidence="2">Uncharacterized protein</fullName>
    </submittedName>
</protein>
<sequence length="218" mass="24689">PEGVGKLVRPGPAQIRFSLHYFPVGEEAKDDVVEVGVWFYPKGYKPEFATEGEVRLLIDGTFTTGPRARDLIIPPHGYLTLEHAYVMDTPVRLHSFRPHMHTRGSAMSMEAIYPNGTRELISNVNRYDHNWQVAYIYEDHVQPLLPKGTTLLFHSHYDNTVRNRINPDPDQWVLFGARGVDEMSHAWVGMTRLDEEDFASLTAGREAQGGRSPIPPVP</sequence>
<organism evidence="2">
    <name type="scientific">marine metagenome</name>
    <dbReference type="NCBI Taxonomy" id="408172"/>
    <lineage>
        <taxon>unclassified sequences</taxon>
        <taxon>metagenomes</taxon>
        <taxon>ecological metagenomes</taxon>
    </lineage>
</organism>
<dbReference type="AlphaFoldDB" id="A0A382LJ73"/>
<keyword evidence="1" id="KW-1015">Disulfide bond</keyword>
<evidence type="ECO:0000313" key="2">
    <source>
        <dbReference type="EMBL" id="SVC34921.1"/>
    </source>
</evidence>
<reference evidence="2" key="1">
    <citation type="submission" date="2018-05" db="EMBL/GenBank/DDBJ databases">
        <authorList>
            <person name="Lanie J.A."/>
            <person name="Ng W.-L."/>
            <person name="Kazmierczak K.M."/>
            <person name="Andrzejewski T.M."/>
            <person name="Davidsen T.M."/>
            <person name="Wayne K.J."/>
            <person name="Tettelin H."/>
            <person name="Glass J.I."/>
            <person name="Rusch D."/>
            <person name="Podicherti R."/>
            <person name="Tsui H.-C.T."/>
            <person name="Winkler M.E."/>
        </authorList>
    </citation>
    <scope>NUCLEOTIDE SEQUENCE</scope>
</reference>
<dbReference type="GO" id="GO:0016715">
    <property type="term" value="F:oxidoreductase activity, acting on paired donors, with incorporation or reduction of molecular oxygen, reduced ascorbate as one donor, and incorporation of one atom of oxygen"/>
    <property type="evidence" value="ECO:0007669"/>
    <property type="project" value="InterPro"/>
</dbReference>
<dbReference type="InterPro" id="IPR008977">
    <property type="entry name" value="PHM/PNGase_F_dom_sf"/>
</dbReference>